<feature type="region of interest" description="Disordered" evidence="1">
    <location>
        <begin position="53"/>
        <end position="79"/>
    </location>
</feature>
<accession>A0A6B0U6B2</accession>
<protein>
    <submittedName>
        <fullName evidence="2">Putative secreted protein</fullName>
    </submittedName>
</protein>
<reference evidence="2" key="1">
    <citation type="submission" date="2019-12" db="EMBL/GenBank/DDBJ databases">
        <title>An insight into the sialome of adult female Ixodes ricinus ticks feeding for 6 days.</title>
        <authorList>
            <person name="Perner J."/>
            <person name="Ribeiro J.M.C."/>
        </authorList>
    </citation>
    <scope>NUCLEOTIDE SEQUENCE</scope>
    <source>
        <strain evidence="2">Semi-engorged</strain>
        <tissue evidence="2">Salivary glands</tissue>
    </source>
</reference>
<name>A0A6B0U6B2_IXORI</name>
<dbReference type="EMBL" id="GIFC01002022">
    <property type="protein sequence ID" value="MXU84105.1"/>
    <property type="molecule type" value="Transcribed_RNA"/>
</dbReference>
<sequence length="79" mass="8736">MSFIFLWFLICLIISVISSYLFSRVLRTTRFVSSSSSLKAYADVTATAFCGISSSSDDSDSDSESEPVAKKRLMVGDYQ</sequence>
<evidence type="ECO:0000313" key="2">
    <source>
        <dbReference type="EMBL" id="MXU84105.1"/>
    </source>
</evidence>
<organism evidence="2">
    <name type="scientific">Ixodes ricinus</name>
    <name type="common">Common tick</name>
    <name type="synonym">Acarus ricinus</name>
    <dbReference type="NCBI Taxonomy" id="34613"/>
    <lineage>
        <taxon>Eukaryota</taxon>
        <taxon>Metazoa</taxon>
        <taxon>Ecdysozoa</taxon>
        <taxon>Arthropoda</taxon>
        <taxon>Chelicerata</taxon>
        <taxon>Arachnida</taxon>
        <taxon>Acari</taxon>
        <taxon>Parasitiformes</taxon>
        <taxon>Ixodida</taxon>
        <taxon>Ixodoidea</taxon>
        <taxon>Ixodidae</taxon>
        <taxon>Ixodinae</taxon>
        <taxon>Ixodes</taxon>
    </lineage>
</organism>
<evidence type="ECO:0000256" key="1">
    <source>
        <dbReference type="SAM" id="MobiDB-lite"/>
    </source>
</evidence>
<proteinExistence type="predicted"/>
<dbReference type="AlphaFoldDB" id="A0A6B0U6B2"/>